<name>A0AAP4F077_9FIRM</name>
<comment type="similarity">
    <text evidence="1">Belongs to the P-Pant transferase superfamily. Gsp/Sfp/HetI/AcpT family.</text>
</comment>
<evidence type="ECO:0000313" key="4">
    <source>
        <dbReference type="EMBL" id="MDI9241453.1"/>
    </source>
</evidence>
<dbReference type="SUPFAM" id="SSF56214">
    <property type="entry name" value="4'-phosphopantetheinyl transferase"/>
    <property type="match status" value="2"/>
</dbReference>
<dbReference type="PANTHER" id="PTHR12215:SF10">
    <property type="entry name" value="L-AMINOADIPATE-SEMIALDEHYDE DEHYDROGENASE-PHOSPHOPANTETHEINYL TRANSFERASE"/>
    <property type="match status" value="1"/>
</dbReference>
<dbReference type="InterPro" id="IPR037143">
    <property type="entry name" value="4-PPantetheinyl_Trfase_dom_sf"/>
</dbReference>
<accession>A0AAP4F077</accession>
<sequence length="213" mass="24307">MSRPSVGIFLFPADDSRRPEERLRAAAEASGLVRENSPEYIWHMARGIYGKPYFPAQPDLHFSISHSGDWWLCALSETPIGVDLQEHTKNRGEEEETAAARYGRMAERFFHPSEALWVCKNRYERFFMVWAAKESYVKYTGEGIGDSFGQFSVIPERPFSLSADGERYWTAAGVCFCEREFPQGYTTCICTGMPAEYALFTCTGPAFRRQSIF</sequence>
<feature type="domain" description="4'-phosphopantetheinyl transferase" evidence="3">
    <location>
        <begin position="79"/>
        <end position="156"/>
    </location>
</feature>
<dbReference type="InterPro" id="IPR008278">
    <property type="entry name" value="4-PPantetheinyl_Trfase_dom"/>
</dbReference>
<dbReference type="GO" id="GO:0000287">
    <property type="term" value="F:magnesium ion binding"/>
    <property type="evidence" value="ECO:0007669"/>
    <property type="project" value="InterPro"/>
</dbReference>
<dbReference type="RefSeq" id="WP_283229964.1">
    <property type="nucleotide sequence ID" value="NZ_JASGBQ010000003.1"/>
</dbReference>
<dbReference type="PANTHER" id="PTHR12215">
    <property type="entry name" value="PHOSPHOPANTETHEINE TRANSFERASE"/>
    <property type="match status" value="1"/>
</dbReference>
<dbReference type="EMBL" id="JASGBQ010000003">
    <property type="protein sequence ID" value="MDI9241453.1"/>
    <property type="molecule type" value="Genomic_DNA"/>
</dbReference>
<dbReference type="AlphaFoldDB" id="A0AAP4F077"/>
<keyword evidence="5" id="KW-1185">Reference proteome</keyword>
<evidence type="ECO:0000256" key="2">
    <source>
        <dbReference type="ARBA" id="ARBA00022679"/>
    </source>
</evidence>
<dbReference type="GO" id="GO:0019878">
    <property type="term" value="P:lysine biosynthetic process via aminoadipic acid"/>
    <property type="evidence" value="ECO:0007669"/>
    <property type="project" value="TreeGrafter"/>
</dbReference>
<organism evidence="4 5">
    <name type="scientific">Fusibacillus kribbianus</name>
    <dbReference type="NCBI Taxonomy" id="3044208"/>
    <lineage>
        <taxon>Bacteria</taxon>
        <taxon>Bacillati</taxon>
        <taxon>Bacillota</taxon>
        <taxon>Clostridia</taxon>
        <taxon>Lachnospirales</taxon>
        <taxon>Lachnospiraceae</taxon>
        <taxon>Fusibacillus</taxon>
    </lineage>
</organism>
<protein>
    <submittedName>
        <fullName evidence="4">4'-phosphopantetheinyl transferase superfamily protein</fullName>
    </submittedName>
</protein>
<dbReference type="Pfam" id="PF01648">
    <property type="entry name" value="ACPS"/>
    <property type="match status" value="1"/>
</dbReference>
<comment type="caution">
    <text evidence="4">The sequence shown here is derived from an EMBL/GenBank/DDBJ whole genome shotgun (WGS) entry which is preliminary data.</text>
</comment>
<dbReference type="GO" id="GO:0005829">
    <property type="term" value="C:cytosol"/>
    <property type="evidence" value="ECO:0007669"/>
    <property type="project" value="TreeGrafter"/>
</dbReference>
<evidence type="ECO:0000313" key="5">
    <source>
        <dbReference type="Proteomes" id="UP001300383"/>
    </source>
</evidence>
<reference evidence="4 5" key="1">
    <citation type="submission" date="2023-05" db="EMBL/GenBank/DDBJ databases">
        <title>[ruminococcus] sp. nov., isolated from a pig farm feces dump.</title>
        <authorList>
            <person name="Chang Y.-H."/>
        </authorList>
    </citation>
    <scope>NUCLEOTIDE SEQUENCE [LARGE SCALE GENOMIC DNA]</scope>
    <source>
        <strain evidence="4 5">YH-rum2234</strain>
    </source>
</reference>
<evidence type="ECO:0000256" key="1">
    <source>
        <dbReference type="ARBA" id="ARBA00010990"/>
    </source>
</evidence>
<dbReference type="GO" id="GO:0008897">
    <property type="term" value="F:holo-[acyl-carrier-protein] synthase activity"/>
    <property type="evidence" value="ECO:0007669"/>
    <property type="project" value="InterPro"/>
</dbReference>
<keyword evidence="2 4" id="KW-0808">Transferase</keyword>
<dbReference type="Gene3D" id="3.90.470.20">
    <property type="entry name" value="4'-phosphopantetheinyl transferase domain"/>
    <property type="match status" value="1"/>
</dbReference>
<gene>
    <name evidence="4" type="ORF">QJ036_03040</name>
</gene>
<proteinExistence type="inferred from homology"/>
<dbReference type="InterPro" id="IPR050559">
    <property type="entry name" value="P-Pant_transferase_sf"/>
</dbReference>
<evidence type="ECO:0000259" key="3">
    <source>
        <dbReference type="Pfam" id="PF01648"/>
    </source>
</evidence>
<dbReference type="Proteomes" id="UP001300383">
    <property type="component" value="Unassembled WGS sequence"/>
</dbReference>